<dbReference type="RefSeq" id="WP_017713062.1">
    <property type="nucleotide sequence ID" value="NZ_KB235938.1"/>
</dbReference>
<dbReference type="STRING" id="317619.GCA_000332315_02759"/>
<feature type="compositionally biased region" description="Acidic residues" evidence="1">
    <location>
        <begin position="64"/>
        <end position="79"/>
    </location>
</feature>
<feature type="region of interest" description="Disordered" evidence="1">
    <location>
        <begin position="55"/>
        <end position="79"/>
    </location>
</feature>
<proteinExistence type="predicted"/>
<reference evidence="2" key="1">
    <citation type="submission" date="2012-04" db="EMBL/GenBank/DDBJ databases">
        <authorList>
            <person name="Borisov I.G."/>
            <person name="Ivanikova N.V."/>
            <person name="Pinevich A.V."/>
        </authorList>
    </citation>
    <scope>NUCLEOTIDE SEQUENCE</scope>
    <source>
        <strain evidence="2">CALU 1027</strain>
    </source>
</reference>
<sequence>MTVKNPALQEYPRYQAAPVLPSTGNASILDWLEATGRLLPREVTDPDYAAEDAEEIEGLMVDDNSFEEDDDDDDFDGDD</sequence>
<evidence type="ECO:0000256" key="1">
    <source>
        <dbReference type="SAM" id="MobiDB-lite"/>
    </source>
</evidence>
<organism evidence="2 3">
    <name type="scientific">Prochlorothrix hollandica PCC 9006 = CALU 1027</name>
    <dbReference type="NCBI Taxonomy" id="317619"/>
    <lineage>
        <taxon>Bacteria</taxon>
        <taxon>Bacillati</taxon>
        <taxon>Cyanobacteriota</taxon>
        <taxon>Cyanophyceae</taxon>
        <taxon>Prochlorotrichales</taxon>
        <taxon>Prochlorotrichaceae</taxon>
        <taxon>Prochlorothrix</taxon>
    </lineage>
</organism>
<evidence type="ECO:0000313" key="3">
    <source>
        <dbReference type="Proteomes" id="UP000034681"/>
    </source>
</evidence>
<dbReference type="eggNOG" id="ENOG50332FZ">
    <property type="taxonomic scope" value="Bacteria"/>
</dbReference>
<gene>
    <name evidence="2" type="ORF">PROH_18810</name>
</gene>
<dbReference type="InterPro" id="IPR021481">
    <property type="entry name" value="DUF3134"/>
</dbReference>
<dbReference type="Pfam" id="PF11332">
    <property type="entry name" value="DUF3134"/>
    <property type="match status" value="1"/>
</dbReference>
<keyword evidence="3" id="KW-1185">Reference proteome</keyword>
<dbReference type="EMBL" id="AJTX02000008">
    <property type="protein sequence ID" value="KKI98474.1"/>
    <property type="molecule type" value="Genomic_DNA"/>
</dbReference>
<dbReference type="OrthoDB" id="542362at2"/>
<dbReference type="Proteomes" id="UP000034681">
    <property type="component" value="Unassembled WGS sequence"/>
</dbReference>
<accession>A0A0M2PQG8</accession>
<protein>
    <recommendedName>
        <fullName evidence="4">DUF3134 domain-containing protein</fullName>
    </recommendedName>
</protein>
<evidence type="ECO:0008006" key="4">
    <source>
        <dbReference type="Google" id="ProtNLM"/>
    </source>
</evidence>
<name>A0A0M2PQG8_PROHO</name>
<comment type="caution">
    <text evidence="2">The sequence shown here is derived from an EMBL/GenBank/DDBJ whole genome shotgun (WGS) entry which is preliminary data.</text>
</comment>
<dbReference type="AlphaFoldDB" id="A0A0M2PQG8"/>
<evidence type="ECO:0000313" key="2">
    <source>
        <dbReference type="EMBL" id="KKI98474.1"/>
    </source>
</evidence>